<gene>
    <name evidence="1" type="ORF">UABAM_04244</name>
</gene>
<reference evidence="1 2" key="1">
    <citation type="submission" date="2019-08" db="EMBL/GenBank/DDBJ databases">
        <title>Complete genome sequence of Candidatus Uab amorphum.</title>
        <authorList>
            <person name="Shiratori T."/>
            <person name="Suzuki S."/>
            <person name="Kakizawa Y."/>
            <person name="Ishida K."/>
        </authorList>
    </citation>
    <scope>NUCLEOTIDE SEQUENCE [LARGE SCALE GENOMIC DNA]</scope>
    <source>
        <strain evidence="1 2">SRT547</strain>
    </source>
</reference>
<dbReference type="EMBL" id="AP019860">
    <property type="protein sequence ID" value="BBM85865.1"/>
    <property type="molecule type" value="Genomic_DNA"/>
</dbReference>
<evidence type="ECO:0000313" key="1">
    <source>
        <dbReference type="EMBL" id="BBM85865.1"/>
    </source>
</evidence>
<dbReference type="OrthoDB" id="627035at2"/>
<dbReference type="SUPFAM" id="SSF53474">
    <property type="entry name" value="alpha/beta-Hydrolases"/>
    <property type="match status" value="1"/>
</dbReference>
<dbReference type="Proteomes" id="UP000326354">
    <property type="component" value="Chromosome"/>
</dbReference>
<dbReference type="AlphaFoldDB" id="A0A5S9F4J4"/>
<sequence>MWIRNKLGHMALVLVILGAIFIRVCSSPGSPAIVDANKNVYVISQEGNVYGTIATFLDKAVENKVDNFILFVHGRGNHPKKAFDKKLIYGLEKDYSAKVMMFHWCSCSSWFGYPEDQARFAAKYLYGVLQSIKKYRNAKKTNMKFTLLTHSMGSIVLEETLLKFYKRPLGKLFDTLVINAPCSEGKNHVSWVDKIDFANEVYIVFNKNDVVLGSAGLQTGARRLGRGLENRRGQKFVLANNVLYIDVTKTGVNHRYYLGNSPQSHLGKFFHLVLNGEVAKLVKGDNVVEIVRDKVYVLKK</sequence>
<evidence type="ECO:0000313" key="2">
    <source>
        <dbReference type="Proteomes" id="UP000326354"/>
    </source>
</evidence>
<proteinExistence type="predicted"/>
<dbReference type="RefSeq" id="WP_151969953.1">
    <property type="nucleotide sequence ID" value="NZ_AP019860.1"/>
</dbReference>
<dbReference type="KEGG" id="uam:UABAM_04244"/>
<dbReference type="Pfam" id="PF05990">
    <property type="entry name" value="DUF900"/>
    <property type="match status" value="1"/>
</dbReference>
<protein>
    <recommendedName>
        <fullName evidence="3">DUF676 domain-containing protein</fullName>
    </recommendedName>
</protein>
<evidence type="ECO:0008006" key="3">
    <source>
        <dbReference type="Google" id="ProtNLM"/>
    </source>
</evidence>
<dbReference type="InterPro" id="IPR029058">
    <property type="entry name" value="AB_hydrolase_fold"/>
</dbReference>
<keyword evidence="2" id="KW-1185">Reference proteome</keyword>
<name>A0A5S9F4J4_UABAM</name>
<dbReference type="InterPro" id="IPR010297">
    <property type="entry name" value="DUF900_hydrolase"/>
</dbReference>
<accession>A0A5S9F4J4</accession>
<organism evidence="1 2">
    <name type="scientific">Uabimicrobium amorphum</name>
    <dbReference type="NCBI Taxonomy" id="2596890"/>
    <lineage>
        <taxon>Bacteria</taxon>
        <taxon>Pseudomonadati</taxon>
        <taxon>Planctomycetota</taxon>
        <taxon>Candidatus Uabimicrobiia</taxon>
        <taxon>Candidatus Uabimicrobiales</taxon>
        <taxon>Candidatus Uabimicrobiaceae</taxon>
        <taxon>Candidatus Uabimicrobium</taxon>
    </lineage>
</organism>